<evidence type="ECO:0000259" key="3">
    <source>
        <dbReference type="Pfam" id="PF01370"/>
    </source>
</evidence>
<dbReference type="Gene3D" id="3.40.50.720">
    <property type="entry name" value="NAD(P)-binding Rossmann-like Domain"/>
    <property type="match status" value="1"/>
</dbReference>
<dbReference type="PANTHER" id="PTHR43000">
    <property type="entry name" value="DTDP-D-GLUCOSE 4,6-DEHYDRATASE-RELATED"/>
    <property type="match status" value="1"/>
</dbReference>
<accession>A0ABV4NQI0</accession>
<dbReference type="Proteomes" id="UP001569414">
    <property type="component" value="Unassembled WGS sequence"/>
</dbReference>
<name>A0ABV4NQI0_9GAMM</name>
<evidence type="ECO:0000313" key="5">
    <source>
        <dbReference type="Proteomes" id="UP001569414"/>
    </source>
</evidence>
<dbReference type="InterPro" id="IPR036291">
    <property type="entry name" value="NAD(P)-bd_dom_sf"/>
</dbReference>
<dbReference type="EMBL" id="JBGMEL010000013">
    <property type="protein sequence ID" value="MFA0791638.1"/>
    <property type="molecule type" value="Genomic_DNA"/>
</dbReference>
<proteinExistence type="inferred from homology"/>
<dbReference type="InterPro" id="IPR001509">
    <property type="entry name" value="Epimerase_deHydtase"/>
</dbReference>
<sequence length="425" mass="47300">MRQNGNSRILVLGGDGFCGWPTALYLSRKGYAVTIVDNFSRRRIDEELGVESLTPIESMGQRLQCWWEMTGLTIDLLKLDLACDFEPLVELIAETRPAAIVHFAEQRAAPYSMKSSRHKRYTVSNNINATNNILAAVVDAGVDSHIVHLGTMGVYGYGSAGMKIPEGYLDVEIPLDNGQRISQQILYPSNPGSIYHLTKSQDQLLFAYYNKNDGMRITDLHQGIVWGTQTVETSLDERLINRFDYDGDYGTVLNRFLMQAATGHELTVHGTGGQTRAFIHISDTVRCIHLAISSPPDPGERVRIMNQMTETYRVRDLARMIADASGAPVAFVDNPRNEAAENELFVENARLCKLGLKPTYLAQGLMEEISEVAEKYAHRCNPELIPCRSYWRTGNAPQEGADTARTPHLCRVLEGPPSLIRPADG</sequence>
<organism evidence="4 5">
    <name type="scientific">Microbulbifer echini</name>
    <dbReference type="NCBI Taxonomy" id="1529067"/>
    <lineage>
        <taxon>Bacteria</taxon>
        <taxon>Pseudomonadati</taxon>
        <taxon>Pseudomonadota</taxon>
        <taxon>Gammaproteobacteria</taxon>
        <taxon>Cellvibrionales</taxon>
        <taxon>Microbulbiferaceae</taxon>
        <taxon>Microbulbifer</taxon>
    </lineage>
</organism>
<protein>
    <submittedName>
        <fullName evidence="4">NAD-dependent epimerase/dehydratase family protein</fullName>
    </submittedName>
</protein>
<comment type="caution">
    <text evidence="4">The sequence shown here is derived from an EMBL/GenBank/DDBJ whole genome shotgun (WGS) entry which is preliminary data.</text>
</comment>
<evidence type="ECO:0000313" key="4">
    <source>
        <dbReference type="EMBL" id="MFA0791638.1"/>
    </source>
</evidence>
<dbReference type="RefSeq" id="WP_371844128.1">
    <property type="nucleotide sequence ID" value="NZ_JBGMEL010000013.1"/>
</dbReference>
<dbReference type="Gene3D" id="3.90.25.10">
    <property type="entry name" value="UDP-galactose 4-epimerase, domain 1"/>
    <property type="match status" value="1"/>
</dbReference>
<gene>
    <name evidence="4" type="ORF">ACCI51_13855</name>
</gene>
<keyword evidence="5" id="KW-1185">Reference proteome</keyword>
<dbReference type="SUPFAM" id="SSF51735">
    <property type="entry name" value="NAD(P)-binding Rossmann-fold domains"/>
    <property type="match status" value="1"/>
</dbReference>
<evidence type="ECO:0000256" key="1">
    <source>
        <dbReference type="ARBA" id="ARBA00005125"/>
    </source>
</evidence>
<comment type="pathway">
    <text evidence="1">Bacterial outer membrane biogenesis; LPS O-antigen biosynthesis.</text>
</comment>
<dbReference type="Pfam" id="PF01370">
    <property type="entry name" value="Epimerase"/>
    <property type="match status" value="1"/>
</dbReference>
<reference evidence="4 5" key="1">
    <citation type="submission" date="2024-08" db="EMBL/GenBank/DDBJ databases">
        <authorList>
            <person name="Ishaq N."/>
        </authorList>
    </citation>
    <scope>NUCLEOTIDE SEQUENCE [LARGE SCALE GENOMIC DNA]</scope>
    <source>
        <strain evidence="4 5">JCM 30400</strain>
    </source>
</reference>
<feature type="domain" description="NAD-dependent epimerase/dehydratase" evidence="3">
    <location>
        <begin position="9"/>
        <end position="296"/>
    </location>
</feature>
<evidence type="ECO:0000256" key="2">
    <source>
        <dbReference type="ARBA" id="ARBA00007637"/>
    </source>
</evidence>
<comment type="similarity">
    <text evidence="2">Belongs to the NAD(P)-dependent epimerase/dehydratase family.</text>
</comment>